<name>A0A0M6Y0U5_9HYPH</name>
<evidence type="ECO:0000259" key="1">
    <source>
        <dbReference type="PROSITE" id="PS51186"/>
    </source>
</evidence>
<dbReference type="EMBL" id="CXST01000001">
    <property type="protein sequence ID" value="CTQ42918.1"/>
    <property type="molecule type" value="Genomic_DNA"/>
</dbReference>
<sequence>MIDIVDEAPDHTGAREGLLDLCFGEDRFRKTSERLREGRLPVFAFSAIDESGKLVGTVRLWSVADRNGSQSLLLGPLAVDPACRGLKVGDRLMRHALNQAAVLGHGSVILVGDQPYYTRFGFAAGLLDKVGMPGPVDYHRFLALEFTPGHIDGLEGVLSASGVLDPMAVPAAREDVFSVSQAI</sequence>
<dbReference type="SUPFAM" id="SSF55729">
    <property type="entry name" value="Acyl-CoA N-acyltransferases (Nat)"/>
    <property type="match status" value="1"/>
</dbReference>
<dbReference type="GO" id="GO:0016747">
    <property type="term" value="F:acyltransferase activity, transferring groups other than amino-acyl groups"/>
    <property type="evidence" value="ECO:0007669"/>
    <property type="project" value="InterPro"/>
</dbReference>
<dbReference type="STRING" id="187304.B0E33_23430"/>
<dbReference type="AlphaFoldDB" id="A0A0M6Y0U5"/>
<dbReference type="InterPro" id="IPR016181">
    <property type="entry name" value="Acyl_CoA_acyltransferase"/>
</dbReference>
<gene>
    <name evidence="2" type="ORF">LAL4801_01355</name>
</gene>
<dbReference type="InterPro" id="IPR000182">
    <property type="entry name" value="GNAT_dom"/>
</dbReference>
<feature type="domain" description="N-acetyltransferase" evidence="1">
    <location>
        <begin position="2"/>
        <end position="143"/>
    </location>
</feature>
<dbReference type="PROSITE" id="PS51186">
    <property type="entry name" value="GNAT"/>
    <property type="match status" value="1"/>
</dbReference>
<dbReference type="Gene3D" id="3.40.630.30">
    <property type="match status" value="1"/>
</dbReference>
<evidence type="ECO:0000313" key="3">
    <source>
        <dbReference type="Proteomes" id="UP000048926"/>
    </source>
</evidence>
<evidence type="ECO:0000313" key="2">
    <source>
        <dbReference type="EMBL" id="CTQ42918.1"/>
    </source>
</evidence>
<keyword evidence="3" id="KW-1185">Reference proteome</keyword>
<proteinExistence type="predicted"/>
<dbReference type="Proteomes" id="UP000048926">
    <property type="component" value="Unassembled WGS sequence"/>
</dbReference>
<organism evidence="2 3">
    <name type="scientific">Roseibium aggregatum</name>
    <dbReference type="NCBI Taxonomy" id="187304"/>
    <lineage>
        <taxon>Bacteria</taxon>
        <taxon>Pseudomonadati</taxon>
        <taxon>Pseudomonadota</taxon>
        <taxon>Alphaproteobacteria</taxon>
        <taxon>Hyphomicrobiales</taxon>
        <taxon>Stappiaceae</taxon>
        <taxon>Roseibium</taxon>
    </lineage>
</organism>
<reference evidence="3" key="1">
    <citation type="submission" date="2015-07" db="EMBL/GenBank/DDBJ databases">
        <authorList>
            <person name="Rodrigo-Torres Lidia"/>
            <person name="Arahal R.David."/>
        </authorList>
    </citation>
    <scope>NUCLEOTIDE SEQUENCE [LARGE SCALE GENOMIC DNA]</scope>
    <source>
        <strain evidence="3">CECT 4801</strain>
    </source>
</reference>
<dbReference type="Pfam" id="PF13508">
    <property type="entry name" value="Acetyltransf_7"/>
    <property type="match status" value="1"/>
</dbReference>
<protein>
    <submittedName>
        <fullName evidence="2">Putative acetyltransferase</fullName>
    </submittedName>
</protein>
<dbReference type="RefSeq" id="WP_055654983.1">
    <property type="nucleotide sequence ID" value="NZ_CP045617.1"/>
</dbReference>
<dbReference type="OrthoDB" id="9815099at2"/>
<keyword evidence="2" id="KW-0808">Transferase</keyword>
<accession>A0A0M6Y0U5</accession>
<dbReference type="CDD" id="cd04301">
    <property type="entry name" value="NAT_SF"/>
    <property type="match status" value="1"/>
</dbReference>